<comment type="similarity">
    <text evidence="1">Belongs to the sulfatase family.</text>
</comment>
<dbReference type="SUPFAM" id="SSF53649">
    <property type="entry name" value="Alkaline phosphatase-like"/>
    <property type="match status" value="1"/>
</dbReference>
<evidence type="ECO:0000256" key="1">
    <source>
        <dbReference type="ARBA" id="ARBA00008779"/>
    </source>
</evidence>
<dbReference type="InterPro" id="IPR017850">
    <property type="entry name" value="Alkaline_phosphatase_core_sf"/>
</dbReference>
<proteinExistence type="inferred from homology"/>
<dbReference type="InterPro" id="IPR050738">
    <property type="entry name" value="Sulfatase"/>
</dbReference>
<keyword evidence="5" id="KW-1185">Reference proteome</keyword>
<dbReference type="Pfam" id="PF00884">
    <property type="entry name" value="Sulfatase"/>
    <property type="match status" value="1"/>
</dbReference>
<organism evidence="4 5">
    <name type="scientific">Paraglaciecola aquimarina</name>
    <dbReference type="NCBI Taxonomy" id="1235557"/>
    <lineage>
        <taxon>Bacteria</taxon>
        <taxon>Pseudomonadati</taxon>
        <taxon>Pseudomonadota</taxon>
        <taxon>Gammaproteobacteria</taxon>
        <taxon>Alteromonadales</taxon>
        <taxon>Alteromonadaceae</taxon>
        <taxon>Paraglaciecola</taxon>
    </lineage>
</organism>
<evidence type="ECO:0000259" key="3">
    <source>
        <dbReference type="Pfam" id="PF00884"/>
    </source>
</evidence>
<dbReference type="Proteomes" id="UP001247805">
    <property type="component" value="Unassembled WGS sequence"/>
</dbReference>
<comment type="caution">
    <text evidence="4">The sequence shown here is derived from an EMBL/GenBank/DDBJ whole genome shotgun (WGS) entry which is preliminary data.</text>
</comment>
<dbReference type="PANTHER" id="PTHR42693">
    <property type="entry name" value="ARYLSULFATASE FAMILY MEMBER"/>
    <property type="match status" value="1"/>
</dbReference>
<reference evidence="4 5" key="1">
    <citation type="submission" date="2023-10" db="EMBL/GenBank/DDBJ databases">
        <title>Glaciecola aquimarina strain GGW-M5 nov., isolated from a coastal seawater.</title>
        <authorList>
            <person name="Bayburt H."/>
            <person name="Kim J.M."/>
            <person name="Choi B.J."/>
            <person name="Jeon C.O."/>
        </authorList>
    </citation>
    <scope>NUCLEOTIDE SEQUENCE [LARGE SCALE GENOMIC DNA]</scope>
    <source>
        <strain evidence="4 5">KCTC 32108</strain>
    </source>
</reference>
<accession>A0ABU3SW32</accession>
<dbReference type="RefSeq" id="WP_316025822.1">
    <property type="nucleotide sequence ID" value="NZ_JAWDIO010000002.1"/>
</dbReference>
<sequence length="131" mass="14566">MESKVTNIVLRVWLLSIVLLGLLGHQANASTKRPNFVWLVSEDNSKNYLRLYDPKGAAMPTVEGLAKHGLVFNHAFSNSPVCSTARSTLATGAYAARLGMEYHRPYKQIRLPDSLKVNQSVLNAARLLHHK</sequence>
<dbReference type="Gene3D" id="3.40.720.10">
    <property type="entry name" value="Alkaline Phosphatase, subunit A"/>
    <property type="match status" value="1"/>
</dbReference>
<evidence type="ECO:0000256" key="2">
    <source>
        <dbReference type="ARBA" id="ARBA00022801"/>
    </source>
</evidence>
<evidence type="ECO:0000313" key="5">
    <source>
        <dbReference type="Proteomes" id="UP001247805"/>
    </source>
</evidence>
<protein>
    <submittedName>
        <fullName evidence="4">Sulfatase-like hydrolase/transferase</fullName>
    </submittedName>
</protein>
<dbReference type="InterPro" id="IPR000917">
    <property type="entry name" value="Sulfatase_N"/>
</dbReference>
<gene>
    <name evidence="4" type="ORF">RS130_09900</name>
</gene>
<evidence type="ECO:0000313" key="4">
    <source>
        <dbReference type="EMBL" id="MDU0354206.1"/>
    </source>
</evidence>
<dbReference type="PANTHER" id="PTHR42693:SF53">
    <property type="entry name" value="ENDO-4-O-SULFATASE"/>
    <property type="match status" value="1"/>
</dbReference>
<dbReference type="EMBL" id="JAWDIO010000002">
    <property type="protein sequence ID" value="MDU0354206.1"/>
    <property type="molecule type" value="Genomic_DNA"/>
</dbReference>
<keyword evidence="2" id="KW-0378">Hydrolase</keyword>
<name>A0ABU3SW32_9ALTE</name>
<feature type="domain" description="Sulfatase N-terminal" evidence="3">
    <location>
        <begin position="34"/>
        <end position="112"/>
    </location>
</feature>